<gene>
    <name evidence="2" type="ORF">SEV965_LOCUS22780</name>
</gene>
<evidence type="ECO:0000256" key="1">
    <source>
        <dbReference type="SAM" id="MobiDB-lite"/>
    </source>
</evidence>
<organism evidence="2 3">
    <name type="scientific">Rotaria sordida</name>
    <dbReference type="NCBI Taxonomy" id="392033"/>
    <lineage>
        <taxon>Eukaryota</taxon>
        <taxon>Metazoa</taxon>
        <taxon>Spiralia</taxon>
        <taxon>Gnathifera</taxon>
        <taxon>Rotifera</taxon>
        <taxon>Eurotatoria</taxon>
        <taxon>Bdelloidea</taxon>
        <taxon>Philodinida</taxon>
        <taxon>Philodinidae</taxon>
        <taxon>Rotaria</taxon>
    </lineage>
</organism>
<evidence type="ECO:0000313" key="2">
    <source>
        <dbReference type="EMBL" id="CAF1232565.1"/>
    </source>
</evidence>
<comment type="caution">
    <text evidence="2">The sequence shown here is derived from an EMBL/GenBank/DDBJ whole genome shotgun (WGS) entry which is preliminary data.</text>
</comment>
<evidence type="ECO:0000313" key="3">
    <source>
        <dbReference type="Proteomes" id="UP000663889"/>
    </source>
</evidence>
<dbReference type="EMBL" id="CAJNOU010001635">
    <property type="protein sequence ID" value="CAF1232565.1"/>
    <property type="molecule type" value="Genomic_DNA"/>
</dbReference>
<dbReference type="AlphaFoldDB" id="A0A814YRH6"/>
<name>A0A814YRH6_9BILA</name>
<protein>
    <submittedName>
        <fullName evidence="2">Uncharacterized protein</fullName>
    </submittedName>
</protein>
<reference evidence="2" key="1">
    <citation type="submission" date="2021-02" db="EMBL/GenBank/DDBJ databases">
        <authorList>
            <person name="Nowell W R."/>
        </authorList>
    </citation>
    <scope>NUCLEOTIDE SEQUENCE</scope>
</reference>
<proteinExistence type="predicted"/>
<sequence length="70" mass="7541">MDTQLYIHISPKFRTLRQGYLGSASGLTCYFCANCPVPFNPYASSVREVPSNSGYCAKKSTSSQPGALAT</sequence>
<dbReference type="Proteomes" id="UP000663889">
    <property type="component" value="Unassembled WGS sequence"/>
</dbReference>
<feature type="region of interest" description="Disordered" evidence="1">
    <location>
        <begin position="51"/>
        <end position="70"/>
    </location>
</feature>
<accession>A0A814YRH6</accession>